<keyword evidence="4" id="KW-1185">Reference proteome</keyword>
<reference evidence="3" key="2">
    <citation type="submission" date="2018-02" db="UniProtKB">
        <authorList>
            <consortium name="EnsemblPlants"/>
        </authorList>
    </citation>
    <scope>IDENTIFICATION</scope>
    <source>
        <strain evidence="3">Williams 82</strain>
    </source>
</reference>
<proteinExistence type="predicted"/>
<dbReference type="GO" id="GO:0015919">
    <property type="term" value="P:peroxisomal membrane transport"/>
    <property type="evidence" value="ECO:0007669"/>
    <property type="project" value="InterPro"/>
</dbReference>
<dbReference type="KEGG" id="gmx:100791170"/>
<dbReference type="eggNOG" id="ENOG502QV2J">
    <property type="taxonomic scope" value="Eukaryota"/>
</dbReference>
<gene>
    <name evidence="3" type="primary">LOC100791170</name>
    <name evidence="2" type="ORF">GLYMA_07G130600</name>
</gene>
<reference evidence="2 3" key="1">
    <citation type="journal article" date="2010" name="Nature">
        <title>Genome sequence of the palaeopolyploid soybean.</title>
        <authorList>
            <person name="Schmutz J."/>
            <person name="Cannon S.B."/>
            <person name="Schlueter J."/>
            <person name="Ma J."/>
            <person name="Mitros T."/>
            <person name="Nelson W."/>
            <person name="Hyten D.L."/>
            <person name="Song Q."/>
            <person name="Thelen J.J."/>
            <person name="Cheng J."/>
            <person name="Xu D."/>
            <person name="Hellsten U."/>
            <person name="May G.D."/>
            <person name="Yu Y."/>
            <person name="Sakurai T."/>
            <person name="Umezawa T."/>
            <person name="Bhattacharyya M.K."/>
            <person name="Sandhu D."/>
            <person name="Valliyodan B."/>
            <person name="Lindquist E."/>
            <person name="Peto M."/>
            <person name="Grant D."/>
            <person name="Shu S."/>
            <person name="Goodstein D."/>
            <person name="Barry K."/>
            <person name="Futrell-Griggs M."/>
            <person name="Abernathy B."/>
            <person name="Du J."/>
            <person name="Tian Z."/>
            <person name="Zhu L."/>
            <person name="Gill N."/>
            <person name="Joshi T."/>
            <person name="Libault M."/>
            <person name="Sethuraman A."/>
            <person name="Zhang X.-C."/>
            <person name="Shinozaki K."/>
            <person name="Nguyen H.T."/>
            <person name="Wing R.A."/>
            <person name="Cregan P."/>
            <person name="Specht J."/>
            <person name="Grimwood J."/>
            <person name="Rokhsar D."/>
            <person name="Stacey G."/>
            <person name="Shoemaker R.C."/>
            <person name="Jackson S.A."/>
        </authorList>
    </citation>
    <scope>NUCLEOTIDE SEQUENCE [LARGE SCALE GENOMIC DNA]</scope>
    <source>
        <strain evidence="3">cv. Williams 82</strain>
        <tissue evidence="2">Callus</tissue>
    </source>
</reference>
<dbReference type="ExpressionAtlas" id="I1KJW9">
    <property type="expression patterns" value="baseline"/>
</dbReference>
<keyword evidence="1" id="KW-0812">Transmembrane</keyword>
<dbReference type="InterPro" id="IPR034571">
    <property type="entry name" value="APEM9"/>
</dbReference>
<dbReference type="GeneID" id="100791170"/>
<evidence type="ECO:0000313" key="3">
    <source>
        <dbReference type="EnsemblPlants" id="KRH49075"/>
    </source>
</evidence>
<evidence type="ECO:0008006" key="5">
    <source>
        <dbReference type="Google" id="ProtNLM"/>
    </source>
</evidence>
<dbReference type="Gramene" id="KRH49075">
    <property type="protein sequence ID" value="KRH49075"/>
    <property type="gene ID" value="GLYMA_07G130600"/>
</dbReference>
<dbReference type="STRING" id="3847.I1KJW9"/>
<name>I1KJW9_SOYBN</name>
<feature type="transmembrane region" description="Helical" evidence="1">
    <location>
        <begin position="294"/>
        <end position="314"/>
    </location>
</feature>
<evidence type="ECO:0000313" key="2">
    <source>
        <dbReference type="EMBL" id="KRH49075.1"/>
    </source>
</evidence>
<dbReference type="PaxDb" id="3847-GLYMA07G15670.1"/>
<keyword evidence="1" id="KW-1133">Transmembrane helix</keyword>
<protein>
    <recommendedName>
        <fullName evidence="5">Protein APEM9</fullName>
    </recommendedName>
</protein>
<dbReference type="PANTHER" id="PTHR36361">
    <property type="entry name" value="PROTEIN APEM9"/>
    <property type="match status" value="1"/>
</dbReference>
<dbReference type="OrthoDB" id="1919407at2759"/>
<dbReference type="SMR" id="I1KJW9"/>
<dbReference type="EMBL" id="CM000840">
    <property type="protein sequence ID" value="KRH49075.1"/>
    <property type="molecule type" value="Genomic_DNA"/>
</dbReference>
<evidence type="ECO:0000256" key="1">
    <source>
        <dbReference type="SAM" id="Phobius"/>
    </source>
</evidence>
<accession>I1KJW9</accession>
<dbReference type="EnsemblPlants" id="KRH49075">
    <property type="protein sequence ID" value="KRH49075"/>
    <property type="gene ID" value="GLYMA_07G130600"/>
</dbReference>
<dbReference type="RefSeq" id="XP_003529092.2">
    <property type="nucleotide sequence ID" value="XM_003529044.5"/>
</dbReference>
<reference evidence="2" key="3">
    <citation type="submission" date="2018-07" db="EMBL/GenBank/DDBJ databases">
        <title>WGS assembly of Glycine max.</title>
        <authorList>
            <person name="Schmutz J."/>
            <person name="Cannon S."/>
            <person name="Schlueter J."/>
            <person name="Ma J."/>
            <person name="Mitros T."/>
            <person name="Nelson W."/>
            <person name="Hyten D."/>
            <person name="Song Q."/>
            <person name="Thelen J."/>
            <person name="Cheng J."/>
            <person name="Xu D."/>
            <person name="Hellsten U."/>
            <person name="May G."/>
            <person name="Yu Y."/>
            <person name="Sakurai T."/>
            <person name="Umezawa T."/>
            <person name="Bhattacharyya M."/>
            <person name="Sandhu D."/>
            <person name="Valliyodan B."/>
            <person name="Lindquist E."/>
            <person name="Peto M."/>
            <person name="Grant D."/>
            <person name="Shu S."/>
            <person name="Goodstein D."/>
            <person name="Barry K."/>
            <person name="Futrell-Griggs M."/>
            <person name="Abernathy B."/>
            <person name="Du J."/>
            <person name="Tian Z."/>
            <person name="Zhu L."/>
            <person name="Gill N."/>
            <person name="Joshi T."/>
            <person name="Libault M."/>
            <person name="Sethuraman A."/>
            <person name="Zhang X."/>
            <person name="Shinozaki K."/>
            <person name="Nguyen H."/>
            <person name="Wing R."/>
            <person name="Cregan P."/>
            <person name="Specht J."/>
            <person name="Grimwood J."/>
            <person name="Rokhsar D."/>
            <person name="Stacey G."/>
            <person name="Shoemaker R."/>
            <person name="Jackson S."/>
        </authorList>
    </citation>
    <scope>NUCLEOTIDE SEQUENCE</scope>
    <source>
        <tissue evidence="2">Callus</tissue>
    </source>
</reference>
<dbReference type="PANTHER" id="PTHR36361:SF1">
    <property type="entry name" value="PROTEIN APEM9"/>
    <property type="match status" value="1"/>
</dbReference>
<dbReference type="AlphaFoldDB" id="I1KJW9"/>
<evidence type="ECO:0000313" key="4">
    <source>
        <dbReference type="Proteomes" id="UP000008827"/>
    </source>
</evidence>
<dbReference type="Proteomes" id="UP000008827">
    <property type="component" value="Chromosome 7"/>
</dbReference>
<organism evidence="2">
    <name type="scientific">Glycine max</name>
    <name type="common">Soybean</name>
    <name type="synonym">Glycine hispida</name>
    <dbReference type="NCBI Taxonomy" id="3847"/>
    <lineage>
        <taxon>Eukaryota</taxon>
        <taxon>Viridiplantae</taxon>
        <taxon>Streptophyta</taxon>
        <taxon>Embryophyta</taxon>
        <taxon>Tracheophyta</taxon>
        <taxon>Spermatophyta</taxon>
        <taxon>Magnoliopsida</taxon>
        <taxon>eudicotyledons</taxon>
        <taxon>Gunneridae</taxon>
        <taxon>Pentapetalae</taxon>
        <taxon>rosids</taxon>
        <taxon>fabids</taxon>
        <taxon>Fabales</taxon>
        <taxon>Fabaceae</taxon>
        <taxon>Papilionoideae</taxon>
        <taxon>50 kb inversion clade</taxon>
        <taxon>NPAAA clade</taxon>
        <taxon>indigoferoid/millettioid clade</taxon>
        <taxon>Phaseoleae</taxon>
        <taxon>Glycine</taxon>
        <taxon>Glycine subgen. Soja</taxon>
    </lineage>
</organism>
<keyword evidence="1" id="KW-0472">Membrane</keyword>
<sequence>MSRNEGSSLQQAIGASAEAETMDTDAAAAIWKEIEASESYLVCSMYEEAAQLASSVLERLRHSHHDIDRDDMLESSAMVLLQAFNQLPSKTPHILNQLTLYFVSPKAIPSRLLLTGACFQIAQGSALSVQQFLHEFLNGWTLEHSQYSAVITEAASRDQSRRFILLPIVEYLQVVELYAVTLLATLQKNVDLAISWVENASLPEENRQELLRRLHSMQSPKSTILSQSSFLQSPTNSNEAYPLKEQNVSEGLPKALKSNEKYRSKEAVTKLSERIEACFWCFRGINLKIGTSKFVITSGKIMLGCLILFIYYVFRKKQATLERIVRRQAMAVKRALVDLWQLAFSYQVNPLAAVQPLSATTRQGQ</sequence>